<dbReference type="AlphaFoldDB" id="A0A8H6YLL5"/>
<dbReference type="Proteomes" id="UP000623467">
    <property type="component" value="Unassembled WGS sequence"/>
</dbReference>
<dbReference type="EMBL" id="JACAZH010000008">
    <property type="protein sequence ID" value="KAF7361274.1"/>
    <property type="molecule type" value="Genomic_DNA"/>
</dbReference>
<feature type="compositionally biased region" description="Polar residues" evidence="1">
    <location>
        <begin position="1"/>
        <end position="10"/>
    </location>
</feature>
<evidence type="ECO:0008006" key="5">
    <source>
        <dbReference type="Google" id="ProtNLM"/>
    </source>
</evidence>
<feature type="transmembrane region" description="Helical" evidence="2">
    <location>
        <begin position="214"/>
        <end position="238"/>
    </location>
</feature>
<sequence>MSSTASTRIPSTLYPLSPSTLDEEPVQEKALGGEKSFRLERRSERHHSGPLNIYRSISWILGFRDKYSLLNGFVWGGALVGFCLARSVTMNPTPAKISAQLVPGEWFWFQEPMYKYNLFIHIYLTTLGGLGAPLQFFPAMRRRAVVLHRLNGYGVLFCLIVGNICGSIIARRTIGGELNVQSGYYLLGIMVVVSGILGFYYVKKDTRQHRKWMLRMVSYFAAVITARVCMLAACEIITDIGTYFSIWRCDEIINLLPDPNAVQSSFPQCVGVNTASVWAAVHASTRDGPLHKASAVRATMGMALWIATFLHIVGVEYYIHKTEAANQVRLGFALEPLDFVEDSMTSY</sequence>
<comment type="caution">
    <text evidence="3">The sequence shown here is derived from an EMBL/GenBank/DDBJ whole genome shotgun (WGS) entry which is preliminary data.</text>
</comment>
<keyword evidence="2" id="KW-0472">Membrane</keyword>
<name>A0A8H6YLL5_9AGAR</name>
<proteinExistence type="predicted"/>
<dbReference type="InterPro" id="IPR018750">
    <property type="entry name" value="DUF2306_membrane"/>
</dbReference>
<keyword evidence="2" id="KW-1133">Transmembrane helix</keyword>
<dbReference type="Pfam" id="PF10067">
    <property type="entry name" value="DUF2306"/>
    <property type="match status" value="1"/>
</dbReference>
<feature type="transmembrane region" description="Helical" evidence="2">
    <location>
        <begin position="298"/>
        <end position="319"/>
    </location>
</feature>
<evidence type="ECO:0000313" key="3">
    <source>
        <dbReference type="EMBL" id="KAF7361274.1"/>
    </source>
</evidence>
<feature type="transmembrane region" description="Helical" evidence="2">
    <location>
        <begin position="150"/>
        <end position="170"/>
    </location>
</feature>
<organism evidence="3 4">
    <name type="scientific">Mycena sanguinolenta</name>
    <dbReference type="NCBI Taxonomy" id="230812"/>
    <lineage>
        <taxon>Eukaryota</taxon>
        <taxon>Fungi</taxon>
        <taxon>Dikarya</taxon>
        <taxon>Basidiomycota</taxon>
        <taxon>Agaricomycotina</taxon>
        <taxon>Agaricomycetes</taxon>
        <taxon>Agaricomycetidae</taxon>
        <taxon>Agaricales</taxon>
        <taxon>Marasmiineae</taxon>
        <taxon>Mycenaceae</taxon>
        <taxon>Mycena</taxon>
    </lineage>
</organism>
<feature type="transmembrane region" description="Helical" evidence="2">
    <location>
        <begin position="182"/>
        <end position="202"/>
    </location>
</feature>
<evidence type="ECO:0000256" key="2">
    <source>
        <dbReference type="SAM" id="Phobius"/>
    </source>
</evidence>
<feature type="transmembrane region" description="Helical" evidence="2">
    <location>
        <begin position="118"/>
        <end position="138"/>
    </location>
</feature>
<keyword evidence="4" id="KW-1185">Reference proteome</keyword>
<keyword evidence="2" id="KW-0812">Transmembrane</keyword>
<feature type="transmembrane region" description="Helical" evidence="2">
    <location>
        <begin position="69"/>
        <end position="88"/>
    </location>
</feature>
<gene>
    <name evidence="3" type="ORF">MSAN_01159800</name>
</gene>
<accession>A0A8H6YLL5</accession>
<evidence type="ECO:0000256" key="1">
    <source>
        <dbReference type="SAM" id="MobiDB-lite"/>
    </source>
</evidence>
<protein>
    <recommendedName>
        <fullName evidence="5">DUF2306 domain-containing protein</fullName>
    </recommendedName>
</protein>
<reference evidence="3" key="1">
    <citation type="submission" date="2020-05" db="EMBL/GenBank/DDBJ databases">
        <title>Mycena genomes resolve the evolution of fungal bioluminescence.</title>
        <authorList>
            <person name="Tsai I.J."/>
        </authorList>
    </citation>
    <scope>NUCLEOTIDE SEQUENCE</scope>
    <source>
        <strain evidence="3">160909Yilan</strain>
    </source>
</reference>
<dbReference type="OrthoDB" id="193478at2759"/>
<evidence type="ECO:0000313" key="4">
    <source>
        <dbReference type="Proteomes" id="UP000623467"/>
    </source>
</evidence>
<feature type="region of interest" description="Disordered" evidence="1">
    <location>
        <begin position="1"/>
        <end position="27"/>
    </location>
</feature>